<keyword evidence="7 12" id="KW-1133">Transmembrane helix</keyword>
<reference evidence="13 14" key="1">
    <citation type="journal article" date="2020" name="Nature">
        <title>Six reference-quality genomes reveal evolution of bat adaptations.</title>
        <authorList>
            <person name="Jebb D."/>
            <person name="Huang Z."/>
            <person name="Pippel M."/>
            <person name="Hughes G.M."/>
            <person name="Lavrichenko K."/>
            <person name="Devanna P."/>
            <person name="Winkler S."/>
            <person name="Jermiin L.S."/>
            <person name="Skirmuntt E.C."/>
            <person name="Katzourakis A."/>
            <person name="Burkitt-Gray L."/>
            <person name="Ray D.A."/>
            <person name="Sullivan K.A.M."/>
            <person name="Roscito J.G."/>
            <person name="Kirilenko B.M."/>
            <person name="Davalos L.M."/>
            <person name="Corthals A.P."/>
            <person name="Power M.L."/>
            <person name="Jones G."/>
            <person name="Ransome R.D."/>
            <person name="Dechmann D.K.N."/>
            <person name="Locatelli A.G."/>
            <person name="Puechmaille S.J."/>
            <person name="Fedrigo O."/>
            <person name="Jarvis E.D."/>
            <person name="Hiller M."/>
            <person name="Vernes S.C."/>
            <person name="Myers E.W."/>
            <person name="Teeling E.C."/>
        </authorList>
    </citation>
    <scope>NUCLEOTIDE SEQUENCE [LARGE SCALE GENOMIC DNA]</scope>
    <source>
        <strain evidence="13">Bat1K_MPI-CBG_1</strain>
    </source>
</reference>
<keyword evidence="10" id="KW-0066">ATP synthesis</keyword>
<evidence type="ECO:0000256" key="4">
    <source>
        <dbReference type="ARBA" id="ARBA00016475"/>
    </source>
</evidence>
<dbReference type="GO" id="GO:0005743">
    <property type="term" value="C:mitochondrial inner membrane"/>
    <property type="evidence" value="ECO:0007669"/>
    <property type="project" value="UniProtKB-SubCell"/>
</dbReference>
<dbReference type="InterPro" id="IPR027896">
    <property type="entry name" value="UQCC3"/>
</dbReference>
<evidence type="ECO:0000256" key="2">
    <source>
        <dbReference type="ARBA" id="ARBA00004434"/>
    </source>
</evidence>
<protein>
    <recommendedName>
        <fullName evidence="4">Ubiquinol-cytochrome-c reductase complex assembly factor 3</fullName>
    </recommendedName>
</protein>
<name>A0A834ACM8_9CHIR</name>
<keyword evidence="5 12" id="KW-0812">Transmembrane</keyword>
<evidence type="ECO:0000313" key="14">
    <source>
        <dbReference type="Proteomes" id="UP000664940"/>
    </source>
</evidence>
<feature type="region of interest" description="Disordered" evidence="11">
    <location>
        <begin position="114"/>
        <end position="139"/>
    </location>
</feature>
<comment type="caution">
    <text evidence="13">The sequence shown here is derived from an EMBL/GenBank/DDBJ whole genome shotgun (WGS) entry which is preliminary data.</text>
</comment>
<dbReference type="PANTHER" id="PTHR36465:SF1">
    <property type="entry name" value="UBIQUINOL-CYTOCHROME-C REDUCTASE COMPLEX ASSEMBLY FACTOR 3"/>
    <property type="match status" value="1"/>
</dbReference>
<evidence type="ECO:0000256" key="12">
    <source>
        <dbReference type="SAM" id="Phobius"/>
    </source>
</evidence>
<keyword evidence="9 12" id="KW-0472">Membrane</keyword>
<dbReference type="PANTHER" id="PTHR36465">
    <property type="entry name" value="UBIQUINOL-CYTOCHROME-C REDUCTASE COMPLEX ASSEMBLY FACTOR 3"/>
    <property type="match status" value="1"/>
</dbReference>
<evidence type="ECO:0000256" key="8">
    <source>
        <dbReference type="ARBA" id="ARBA00023128"/>
    </source>
</evidence>
<proteinExistence type="inferred from homology"/>
<evidence type="ECO:0000256" key="7">
    <source>
        <dbReference type="ARBA" id="ARBA00022989"/>
    </source>
</evidence>
<evidence type="ECO:0000256" key="11">
    <source>
        <dbReference type="SAM" id="MobiDB-lite"/>
    </source>
</evidence>
<comment type="similarity">
    <text evidence="3">Belongs to the UQCC3 family.</text>
</comment>
<sequence>MGSLRKALIAVAVVSAWAGVGSALFVLVTPGEERVQAMLKEMPGQDPRSREEAARTKQLLLPLSPALPFAFQRLPLFSFFALPLFLCHQLQHPVWQKGESSREMNMDREGEFMTRDSENQVRDPVIKEDRKKGSAKQGQKECEKFEILRLDCVLRRGGR</sequence>
<feature type="transmembrane region" description="Helical" evidence="12">
    <location>
        <begin position="7"/>
        <end position="28"/>
    </location>
</feature>
<dbReference type="EMBL" id="JABVXQ010000006">
    <property type="protein sequence ID" value="KAF6106970.1"/>
    <property type="molecule type" value="Genomic_DNA"/>
</dbReference>
<dbReference type="GO" id="GO:0034551">
    <property type="term" value="P:mitochondrial respiratory chain complex III assembly"/>
    <property type="evidence" value="ECO:0007669"/>
    <property type="project" value="InterPro"/>
</dbReference>
<evidence type="ECO:0000256" key="1">
    <source>
        <dbReference type="ARBA" id="ARBA00002879"/>
    </source>
</evidence>
<accession>A0A834ACM8</accession>
<evidence type="ECO:0000256" key="3">
    <source>
        <dbReference type="ARBA" id="ARBA00006970"/>
    </source>
</evidence>
<organism evidence="13 14">
    <name type="scientific">Phyllostomus discolor</name>
    <name type="common">pale spear-nosed bat</name>
    <dbReference type="NCBI Taxonomy" id="89673"/>
    <lineage>
        <taxon>Eukaryota</taxon>
        <taxon>Metazoa</taxon>
        <taxon>Chordata</taxon>
        <taxon>Craniata</taxon>
        <taxon>Vertebrata</taxon>
        <taxon>Euteleostomi</taxon>
        <taxon>Mammalia</taxon>
        <taxon>Eutheria</taxon>
        <taxon>Laurasiatheria</taxon>
        <taxon>Chiroptera</taxon>
        <taxon>Yangochiroptera</taxon>
        <taxon>Phyllostomidae</taxon>
        <taxon>Phyllostominae</taxon>
        <taxon>Phyllostomus</taxon>
    </lineage>
</organism>
<comment type="subcellular location">
    <subcellularLocation>
        <location evidence="2">Mitochondrion inner membrane</location>
        <topology evidence="2">Single-pass membrane protein</topology>
    </subcellularLocation>
</comment>
<dbReference type="Pfam" id="PF15141">
    <property type="entry name" value="UQCC3"/>
    <property type="match status" value="1"/>
</dbReference>
<evidence type="ECO:0000256" key="6">
    <source>
        <dbReference type="ARBA" id="ARBA00022792"/>
    </source>
</evidence>
<keyword evidence="6" id="KW-0999">Mitochondrion inner membrane</keyword>
<gene>
    <name evidence="13" type="ORF">HJG60_020000</name>
</gene>
<dbReference type="AlphaFoldDB" id="A0A834ACM8"/>
<evidence type="ECO:0000256" key="10">
    <source>
        <dbReference type="ARBA" id="ARBA00023310"/>
    </source>
</evidence>
<dbReference type="GO" id="GO:0006754">
    <property type="term" value="P:ATP biosynthetic process"/>
    <property type="evidence" value="ECO:0007669"/>
    <property type="project" value="UniProtKB-KW"/>
</dbReference>
<dbReference type="GO" id="GO:0006122">
    <property type="term" value="P:mitochondrial electron transport, ubiquinol to cytochrome c"/>
    <property type="evidence" value="ECO:0007669"/>
    <property type="project" value="TreeGrafter"/>
</dbReference>
<keyword evidence="8" id="KW-0496">Mitochondrion</keyword>
<evidence type="ECO:0000256" key="9">
    <source>
        <dbReference type="ARBA" id="ARBA00023136"/>
    </source>
</evidence>
<evidence type="ECO:0000313" key="13">
    <source>
        <dbReference type="EMBL" id="KAF6106970.1"/>
    </source>
</evidence>
<comment type="function">
    <text evidence="1">Required for the assembly of the ubiquinol-cytochrome c reductase complex (mitochondrial respiratory chain complex III or cytochrome b-c1 complex), mediating cytochrome b recruitment and probably stabilization within the complex. Thereby, plays an important role in ATP production by mitochondria. Cardiolipin-binding protein, it may also control the cardiolipin composition of mitochondria membranes and their morphology.</text>
</comment>
<evidence type="ECO:0000256" key="5">
    <source>
        <dbReference type="ARBA" id="ARBA00022692"/>
    </source>
</evidence>
<dbReference type="Proteomes" id="UP000664940">
    <property type="component" value="Unassembled WGS sequence"/>
</dbReference>